<feature type="compositionally biased region" description="Basic residues" evidence="7">
    <location>
        <begin position="314"/>
        <end position="323"/>
    </location>
</feature>
<dbReference type="EMBL" id="LKEV01000002">
    <property type="protein sequence ID" value="KQB86832.1"/>
    <property type="molecule type" value="Genomic_DNA"/>
</dbReference>
<dbReference type="InterPro" id="IPR002994">
    <property type="entry name" value="Surf1/Shy1"/>
</dbReference>
<dbReference type="STRING" id="1544413.Clow_01040"/>
<evidence type="ECO:0000256" key="7">
    <source>
        <dbReference type="SAM" id="MobiDB-lite"/>
    </source>
</evidence>
<dbReference type="RefSeq" id="WP_055177199.1">
    <property type="nucleotide sequence ID" value="NZ_JAUSQY010000001.1"/>
</dbReference>
<keyword evidence="9" id="KW-1185">Reference proteome</keyword>
<feature type="region of interest" description="Disordered" evidence="7">
    <location>
        <begin position="261"/>
        <end position="346"/>
    </location>
</feature>
<name>A0A0Q0U4B5_9CORY</name>
<evidence type="ECO:0000256" key="2">
    <source>
        <dbReference type="ARBA" id="ARBA00007165"/>
    </source>
</evidence>
<keyword evidence="3 6" id="KW-0812">Transmembrane</keyword>
<keyword evidence="4 6" id="KW-1133">Transmembrane helix</keyword>
<evidence type="ECO:0000256" key="6">
    <source>
        <dbReference type="RuleBase" id="RU363076"/>
    </source>
</evidence>
<evidence type="ECO:0000256" key="3">
    <source>
        <dbReference type="ARBA" id="ARBA00022692"/>
    </source>
</evidence>
<sequence length="346" mass="37642">MSSTTVQERYGNQRHRPTWRTFLKPGWIIAALLIVVFSYFAFTFLAPWQLNKDSDIVERNERITTAFEHEPLPIGEVFTDGTIDAAQEWQRVSLTGRYLPEDEVVLRMRASESGPAVQVLTPFVSSSDGVTYLVNRGFEPATGAGVPDYVAAPTGEVSIVAVARLDEVEPDRQPMEEQGYLQVYGINTEQISEATGVDLARDYLQLTEGQAGEVAAMPIPKLDRGSHLSYGLQWIAFGVMAPLGLGYFVYAEMRERRRAKEEEAEMMGGGVGAVRGGSGGEGAGDAEGAPGGTSASGNADVEGVAAGTTTPVRRLSRREKRKRFQEELWDEGEGDGPGRLEGRYGG</sequence>
<dbReference type="Proteomes" id="UP000050488">
    <property type="component" value="Unassembled WGS sequence"/>
</dbReference>
<comment type="similarity">
    <text evidence="2 6">Belongs to the SURF1 family.</text>
</comment>
<feature type="transmembrane region" description="Helical" evidence="6">
    <location>
        <begin position="231"/>
        <end position="250"/>
    </location>
</feature>
<keyword evidence="5 6" id="KW-0472">Membrane</keyword>
<comment type="subcellular location">
    <subcellularLocation>
        <location evidence="6">Cell membrane</location>
        <topology evidence="6">Multi-pass membrane protein</topology>
    </subcellularLocation>
    <subcellularLocation>
        <location evidence="1">Membrane</location>
    </subcellularLocation>
</comment>
<dbReference type="PATRIC" id="fig|1544413.3.peg.1048"/>
<feature type="transmembrane region" description="Helical" evidence="6">
    <location>
        <begin position="21"/>
        <end position="42"/>
    </location>
</feature>
<dbReference type="PROSITE" id="PS50895">
    <property type="entry name" value="SURF1"/>
    <property type="match status" value="1"/>
</dbReference>
<dbReference type="CDD" id="cd06662">
    <property type="entry name" value="SURF1"/>
    <property type="match status" value="1"/>
</dbReference>
<evidence type="ECO:0000256" key="4">
    <source>
        <dbReference type="ARBA" id="ARBA00022989"/>
    </source>
</evidence>
<evidence type="ECO:0000256" key="5">
    <source>
        <dbReference type="ARBA" id="ARBA00023136"/>
    </source>
</evidence>
<accession>A0A0Q0U4B5</accession>
<evidence type="ECO:0000256" key="1">
    <source>
        <dbReference type="ARBA" id="ARBA00004370"/>
    </source>
</evidence>
<comment type="caution">
    <text evidence="8">The sequence shown here is derived from an EMBL/GenBank/DDBJ whole genome shotgun (WGS) entry which is preliminary data.</text>
</comment>
<feature type="compositionally biased region" description="Gly residues" evidence="7">
    <location>
        <begin position="267"/>
        <end position="291"/>
    </location>
</feature>
<evidence type="ECO:0000313" key="9">
    <source>
        <dbReference type="Proteomes" id="UP000050488"/>
    </source>
</evidence>
<feature type="compositionally biased region" description="Basic and acidic residues" evidence="7">
    <location>
        <begin position="336"/>
        <end position="346"/>
    </location>
</feature>
<dbReference type="PANTHER" id="PTHR23427">
    <property type="entry name" value="SURFEIT LOCUS PROTEIN"/>
    <property type="match status" value="1"/>
</dbReference>
<organism evidence="8 9">
    <name type="scientific">Corynebacterium lowii</name>
    <dbReference type="NCBI Taxonomy" id="1544413"/>
    <lineage>
        <taxon>Bacteria</taxon>
        <taxon>Bacillati</taxon>
        <taxon>Actinomycetota</taxon>
        <taxon>Actinomycetes</taxon>
        <taxon>Mycobacteriales</taxon>
        <taxon>Corynebacteriaceae</taxon>
        <taxon>Corynebacterium</taxon>
    </lineage>
</organism>
<gene>
    <name evidence="8" type="ORF">Clow_01040</name>
</gene>
<keyword evidence="6" id="KW-1003">Cell membrane</keyword>
<proteinExistence type="inferred from homology"/>
<dbReference type="PANTHER" id="PTHR23427:SF2">
    <property type="entry name" value="SURFEIT LOCUS PROTEIN 1"/>
    <property type="match status" value="1"/>
</dbReference>
<dbReference type="Pfam" id="PF02104">
    <property type="entry name" value="SURF1"/>
    <property type="match status" value="1"/>
</dbReference>
<dbReference type="InterPro" id="IPR045214">
    <property type="entry name" value="Surf1/Surf4"/>
</dbReference>
<dbReference type="GO" id="GO:0005886">
    <property type="term" value="C:plasma membrane"/>
    <property type="evidence" value="ECO:0007669"/>
    <property type="project" value="UniProtKB-SubCell"/>
</dbReference>
<reference evidence="8 9" key="1">
    <citation type="submission" date="2015-10" db="EMBL/GenBank/DDBJ databases">
        <title>Corynebacteirum lowii and Corynebacterium oculi species nova, derived from human clinical disease and and emended description of Corynebacterium mastiditis.</title>
        <authorList>
            <person name="Bernard K."/>
            <person name="Pacheco A.L."/>
            <person name="Mcdougall C."/>
            <person name="Burtx T."/>
            <person name="Weibe D."/>
            <person name="Tyler S."/>
            <person name="Olson A.B."/>
            <person name="Cnockaert M."/>
            <person name="Eguchi H."/>
            <person name="Kuwahara T."/>
            <person name="Nakayama-Imaohji H."/>
            <person name="Boudewijins M."/>
            <person name="Van Hoecke F."/>
            <person name="Bernier A.-M."/>
            <person name="Vandamme P."/>
        </authorList>
    </citation>
    <scope>NUCLEOTIDE SEQUENCE [LARGE SCALE GENOMIC DNA]</scope>
    <source>
        <strain evidence="8 9">NML 130206</strain>
    </source>
</reference>
<evidence type="ECO:0000313" key="8">
    <source>
        <dbReference type="EMBL" id="KQB86832.1"/>
    </source>
</evidence>
<dbReference type="AlphaFoldDB" id="A0A0Q0U4B5"/>
<protein>
    <recommendedName>
        <fullName evidence="6">SURF1-like protein</fullName>
    </recommendedName>
</protein>